<dbReference type="InterPro" id="IPR007527">
    <property type="entry name" value="Znf_SWIM"/>
</dbReference>
<proteinExistence type="predicted"/>
<dbReference type="GO" id="GO:0008270">
    <property type="term" value="F:zinc ion binding"/>
    <property type="evidence" value="ECO:0007669"/>
    <property type="project" value="UniProtKB-KW"/>
</dbReference>
<dbReference type="PROSITE" id="PS50966">
    <property type="entry name" value="ZF_SWIM"/>
    <property type="match status" value="1"/>
</dbReference>
<keyword evidence="1" id="KW-0863">Zinc-finger</keyword>
<keyword evidence="1" id="KW-0479">Metal-binding</keyword>
<dbReference type="AlphaFoldDB" id="A0A6P1KAR7"/>
<evidence type="ECO:0000313" key="3">
    <source>
        <dbReference type="EMBL" id="QHG08566.1"/>
    </source>
</evidence>
<organism evidence="3">
    <name type="scientific">Faucicola osloensis</name>
    <name type="common">Moraxella osloensis</name>
    <dbReference type="NCBI Taxonomy" id="34062"/>
    <lineage>
        <taxon>Bacteria</taxon>
        <taxon>Pseudomonadati</taxon>
        <taxon>Pseudomonadota</taxon>
        <taxon>Gammaproteobacteria</taxon>
        <taxon>Moraxellales</taxon>
        <taxon>Moraxellaceae</taxon>
        <taxon>Faucicola</taxon>
    </lineage>
</organism>
<accession>A0A6P1KAR7</accession>
<evidence type="ECO:0000256" key="1">
    <source>
        <dbReference type="PROSITE-ProRule" id="PRU00325"/>
    </source>
</evidence>
<name>A0A6P1KAR7_FAUOS</name>
<sequence length="625" mass="73839">MKLSQFESYFSPTILQRGKNYFDNHYVGKFIQENDHSWSVNVKGSYQSHYKVKLSINVTLNSDIDIQSMRCNCDYDDDCKHMVAALYQLRTLSPDKFNLKTITIHDTSEPLVQQLQQFNAEQLREFILTLVNQQPEIAQDWIFWVSQLSNQPNTFFCSAENSPDSNDSVISDQEILKTIYQRIDSILDLDDFDEDSYYEYYYEYDWNEKTQPFTQLLEKFVYAPKFQLEACIYWVNQIIDSVGEVVDESDIAELLYPALQLFGKLLFNHNDYGYMGLEQHFTHYQLPEHHQITAHTFTNLETFFEDWAQHATDNFLMLQRLWFDFLIVQHKYDTALTWLEKGINRQTKRNGAEYSVPRLVALKLGLLKYLNKKQEYYYTLNNFKGFKDIRLLFVKECLEHGQVTQAITLINEGIALAKQQNYPGIIYYWEEQLLAIAQQYPTDIDTTAIYRKHHFESAFRYGNFDKHSFLAWKATFSLDEWELAKKQAQAKLIRDLPATDDLWRRGDARITQLAAFYAIENEQTALIALTKKYPIDKLLFDYHDILMDADKDWLIKTFIGQLKNRIEKVASRSEYAELARYIQTIIALLPDDKMPFKQLVEAWQLRFSSKPKKPALLDELSKINW</sequence>
<keyword evidence="1" id="KW-0862">Zinc</keyword>
<feature type="domain" description="SWIM-type" evidence="2">
    <location>
        <begin position="56"/>
        <end position="90"/>
    </location>
</feature>
<dbReference type="EMBL" id="CP047226">
    <property type="protein sequence ID" value="QHG08566.1"/>
    <property type="molecule type" value="Genomic_DNA"/>
</dbReference>
<gene>
    <name evidence="3" type="ORF">GSF12_00685</name>
</gene>
<reference evidence="3" key="1">
    <citation type="journal article" date="2020" name="Microbiol. Resour. Announc.">
        <title>Complete Genome Sequence of Moraxella osloensis Strain YV1, Isolated from an Australian Wastewater Treatment Plant.</title>
        <authorList>
            <person name="Batinovic S."/>
            <person name="Rice D.T.F."/>
            <person name="Seviour R.J."/>
            <person name="Petrovski S."/>
        </authorList>
    </citation>
    <scope>NUCLEOTIDE SEQUENCE</scope>
    <source>
        <strain evidence="3">YV1</strain>
    </source>
</reference>
<evidence type="ECO:0000259" key="2">
    <source>
        <dbReference type="PROSITE" id="PS50966"/>
    </source>
</evidence>
<protein>
    <recommendedName>
        <fullName evidence="2">SWIM-type domain-containing protein</fullName>
    </recommendedName>
</protein>